<protein>
    <recommendedName>
        <fullName evidence="3">L-rhamnose mutarotase</fullName>
    </recommendedName>
</protein>
<evidence type="ECO:0000313" key="1">
    <source>
        <dbReference type="EMBL" id="EHB92791.1"/>
    </source>
</evidence>
<proteinExistence type="predicted"/>
<keyword evidence="2" id="KW-1185">Reference proteome</keyword>
<dbReference type="Gene3D" id="3.30.70.100">
    <property type="match status" value="1"/>
</dbReference>
<dbReference type="SUPFAM" id="SSF54909">
    <property type="entry name" value="Dimeric alpha+beta barrel"/>
    <property type="match status" value="1"/>
</dbReference>
<dbReference type="InterPro" id="IPR008000">
    <property type="entry name" value="Rham/fucose_mutarotase"/>
</dbReference>
<dbReference type="EMBL" id="ADLD01000009">
    <property type="protein sequence ID" value="EHB92791.1"/>
    <property type="molecule type" value="Genomic_DNA"/>
</dbReference>
<comment type="caution">
    <text evidence="1">The sequence shown here is derived from an EMBL/GenBank/DDBJ whole genome shotgun (WGS) entry which is preliminary data.</text>
</comment>
<dbReference type="HOGENOM" id="CLU_100689_1_0_10"/>
<dbReference type="InterPro" id="IPR011008">
    <property type="entry name" value="Dimeric_a/b-barrel"/>
</dbReference>
<dbReference type="STRING" id="742725.HMPREF9450_00995"/>
<gene>
    <name evidence="1" type="ORF">HMPREF9450_00995</name>
</gene>
<dbReference type="Pfam" id="PF05336">
    <property type="entry name" value="rhaM"/>
    <property type="match status" value="1"/>
</dbReference>
<dbReference type="GO" id="GO:0016857">
    <property type="term" value="F:racemase and epimerase activity, acting on carbohydrates and derivatives"/>
    <property type="evidence" value="ECO:0007669"/>
    <property type="project" value="InterPro"/>
</dbReference>
<evidence type="ECO:0008006" key="3">
    <source>
        <dbReference type="Google" id="ProtNLM"/>
    </source>
</evidence>
<dbReference type="Proteomes" id="UP000006008">
    <property type="component" value="Unassembled WGS sequence"/>
</dbReference>
<dbReference type="PATRIC" id="fig|742725.3.peg.1053"/>
<dbReference type="eggNOG" id="COG3254">
    <property type="taxonomic scope" value="Bacteria"/>
</dbReference>
<accession>G5H7F2</accession>
<reference evidence="1 2" key="1">
    <citation type="submission" date="2011-08" db="EMBL/GenBank/DDBJ databases">
        <title>The Genome Sequence of Alistipes indistinctus YIT 12060.</title>
        <authorList>
            <consortium name="The Broad Institute Genome Sequencing Platform"/>
            <person name="Earl A."/>
            <person name="Ward D."/>
            <person name="Feldgarden M."/>
            <person name="Gevers D."/>
            <person name="Morotomi M."/>
            <person name="Young S.K."/>
            <person name="Zeng Q."/>
            <person name="Gargeya S."/>
            <person name="Fitzgerald M."/>
            <person name="Haas B."/>
            <person name="Abouelleil A."/>
            <person name="Alvarado L."/>
            <person name="Arachchi H.M."/>
            <person name="Berlin A."/>
            <person name="Brown A."/>
            <person name="Chapman S.B."/>
            <person name="Chen Z."/>
            <person name="Dunbar C."/>
            <person name="Freedman E."/>
            <person name="Gearin G."/>
            <person name="Gellesch M."/>
            <person name="Goldberg J."/>
            <person name="Griggs A."/>
            <person name="Gujja S."/>
            <person name="Heiman D."/>
            <person name="Howarth C."/>
            <person name="Larson L."/>
            <person name="Lui A."/>
            <person name="MacDonald P.J.P."/>
            <person name="Montmayeur A."/>
            <person name="Murphy C."/>
            <person name="Neiman D."/>
            <person name="Pearson M."/>
            <person name="Priest M."/>
            <person name="Roberts A."/>
            <person name="Saif S."/>
            <person name="Shea T."/>
            <person name="Shenoy N."/>
            <person name="Sisk P."/>
            <person name="Stolte C."/>
            <person name="Sykes S."/>
            <person name="Wortman J."/>
            <person name="Nusbaum C."/>
            <person name="Birren B."/>
        </authorList>
    </citation>
    <scope>NUCLEOTIDE SEQUENCE [LARGE SCALE GENOMIC DNA]</scope>
    <source>
        <strain evidence="1 2">YIT 12060</strain>
    </source>
</reference>
<dbReference type="PANTHER" id="PTHR34389">
    <property type="entry name" value="L-RHAMNOSE MUTAROTASE"/>
    <property type="match status" value="1"/>
</dbReference>
<dbReference type="AlphaFoldDB" id="G5H7F2"/>
<sequence length="121" mass="14435">MISIRLRGIQNYSDMKRYGSVIRVRPEKLEEYKKLHAEVWPGVRRMIAECGLRNYSIYYKDGFLFSYYEYVGDDYAADMAKMAADPETQRWWAVCEPCQQPLDTRAEGEWWASMEEVFHQD</sequence>
<dbReference type="PANTHER" id="PTHR34389:SF2">
    <property type="entry name" value="L-RHAMNOSE MUTAROTASE"/>
    <property type="match status" value="1"/>
</dbReference>
<name>G5H7F2_9BACT</name>
<evidence type="ECO:0000313" key="2">
    <source>
        <dbReference type="Proteomes" id="UP000006008"/>
    </source>
</evidence>
<organism evidence="1 2">
    <name type="scientific">Alistipes indistinctus YIT 12060</name>
    <dbReference type="NCBI Taxonomy" id="742725"/>
    <lineage>
        <taxon>Bacteria</taxon>
        <taxon>Pseudomonadati</taxon>
        <taxon>Bacteroidota</taxon>
        <taxon>Bacteroidia</taxon>
        <taxon>Bacteroidales</taxon>
        <taxon>Rikenellaceae</taxon>
        <taxon>Alistipes</taxon>
    </lineage>
</organism>